<keyword evidence="1" id="KW-0147">Chitin-binding</keyword>
<keyword evidence="2" id="KW-0843">Virulence</keyword>
<gene>
    <name evidence="5" type="ORF">FRX31_034030</name>
</gene>
<keyword evidence="3" id="KW-0732">Signal</keyword>
<dbReference type="EMBL" id="JABWDY010042822">
    <property type="protein sequence ID" value="KAF5176384.1"/>
    <property type="molecule type" value="Genomic_DNA"/>
</dbReference>
<dbReference type="GO" id="GO:0008061">
    <property type="term" value="F:chitin binding"/>
    <property type="evidence" value="ECO:0007669"/>
    <property type="project" value="UniProtKB-KW"/>
</dbReference>
<dbReference type="InterPro" id="IPR036779">
    <property type="entry name" value="LysM_dom_sf"/>
</dbReference>
<dbReference type="PANTHER" id="PTHR34997">
    <property type="entry name" value="AM15"/>
    <property type="match status" value="1"/>
</dbReference>
<accession>A0A7J6UUV6</accession>
<dbReference type="InterPro" id="IPR018392">
    <property type="entry name" value="LysM"/>
</dbReference>
<dbReference type="PROSITE" id="PS51782">
    <property type="entry name" value="LYSM"/>
    <property type="match status" value="1"/>
</dbReference>
<proteinExistence type="predicted"/>
<reference evidence="5 6" key="1">
    <citation type="submission" date="2020-06" db="EMBL/GenBank/DDBJ databases">
        <title>Transcriptomic and genomic resources for Thalictrum thalictroides and T. hernandezii: Facilitating candidate gene discovery in an emerging model plant lineage.</title>
        <authorList>
            <person name="Arias T."/>
            <person name="Riano-Pachon D.M."/>
            <person name="Di Stilio V.S."/>
        </authorList>
    </citation>
    <scope>NUCLEOTIDE SEQUENCE [LARGE SCALE GENOMIC DNA]</scope>
    <source>
        <strain evidence="6">cv. WT478/WT964</strain>
        <tissue evidence="5">Leaves</tissue>
    </source>
</reference>
<feature type="signal peptide" evidence="3">
    <location>
        <begin position="1"/>
        <end position="30"/>
    </location>
</feature>
<dbReference type="Proteomes" id="UP000554482">
    <property type="component" value="Unassembled WGS sequence"/>
</dbReference>
<sequence>MAIKMNNKAAMFLSIVLMLSLLLSISMADARLLGQDTEAKTPSCDTVLGVQTGDTCFEFAQYGNMTARAFSALNPNLNCNDLFVGQWICVSGSLI</sequence>
<protein>
    <recommendedName>
        <fullName evidence="4">LysM domain-containing protein</fullName>
    </recommendedName>
</protein>
<dbReference type="Pfam" id="PF01476">
    <property type="entry name" value="LysM"/>
    <property type="match status" value="1"/>
</dbReference>
<dbReference type="PANTHER" id="PTHR34997:SF1">
    <property type="entry name" value="PEPTIDOGLYCAN-BINDING LYSIN DOMAIN"/>
    <property type="match status" value="1"/>
</dbReference>
<dbReference type="AlphaFoldDB" id="A0A7J6UUV6"/>
<keyword evidence="6" id="KW-1185">Reference proteome</keyword>
<evidence type="ECO:0000259" key="4">
    <source>
        <dbReference type="PROSITE" id="PS51782"/>
    </source>
</evidence>
<evidence type="ECO:0000256" key="1">
    <source>
        <dbReference type="ARBA" id="ARBA00022669"/>
    </source>
</evidence>
<dbReference type="Gene3D" id="3.10.350.10">
    <property type="entry name" value="LysM domain"/>
    <property type="match status" value="1"/>
</dbReference>
<comment type="caution">
    <text evidence="5">The sequence shown here is derived from an EMBL/GenBank/DDBJ whole genome shotgun (WGS) entry which is preliminary data.</text>
</comment>
<dbReference type="CDD" id="cd00118">
    <property type="entry name" value="LysM"/>
    <property type="match status" value="1"/>
</dbReference>
<feature type="chain" id="PRO_5029892742" description="LysM domain-containing protein" evidence="3">
    <location>
        <begin position="31"/>
        <end position="95"/>
    </location>
</feature>
<evidence type="ECO:0000256" key="2">
    <source>
        <dbReference type="ARBA" id="ARBA00023026"/>
    </source>
</evidence>
<feature type="domain" description="LysM" evidence="4">
    <location>
        <begin position="46"/>
        <end position="90"/>
    </location>
</feature>
<organism evidence="5 6">
    <name type="scientific">Thalictrum thalictroides</name>
    <name type="common">Rue-anemone</name>
    <name type="synonym">Anemone thalictroides</name>
    <dbReference type="NCBI Taxonomy" id="46969"/>
    <lineage>
        <taxon>Eukaryota</taxon>
        <taxon>Viridiplantae</taxon>
        <taxon>Streptophyta</taxon>
        <taxon>Embryophyta</taxon>
        <taxon>Tracheophyta</taxon>
        <taxon>Spermatophyta</taxon>
        <taxon>Magnoliopsida</taxon>
        <taxon>Ranunculales</taxon>
        <taxon>Ranunculaceae</taxon>
        <taxon>Thalictroideae</taxon>
        <taxon>Thalictrum</taxon>
    </lineage>
</organism>
<dbReference type="InterPro" id="IPR052210">
    <property type="entry name" value="LysM1-like"/>
</dbReference>
<evidence type="ECO:0000313" key="6">
    <source>
        <dbReference type="Proteomes" id="UP000554482"/>
    </source>
</evidence>
<evidence type="ECO:0000313" key="5">
    <source>
        <dbReference type="EMBL" id="KAF5176384.1"/>
    </source>
</evidence>
<dbReference type="OrthoDB" id="1921017at2759"/>
<name>A0A7J6UUV6_THATH</name>
<dbReference type="SUPFAM" id="SSF54106">
    <property type="entry name" value="LysM domain"/>
    <property type="match status" value="1"/>
</dbReference>
<evidence type="ECO:0000256" key="3">
    <source>
        <dbReference type="SAM" id="SignalP"/>
    </source>
</evidence>
<dbReference type="SMART" id="SM00257">
    <property type="entry name" value="LysM"/>
    <property type="match status" value="1"/>
</dbReference>